<dbReference type="Gene3D" id="1.10.940.10">
    <property type="entry name" value="NusB-like"/>
    <property type="match status" value="1"/>
</dbReference>
<dbReference type="STRING" id="1122949.GCA_000378725_00593"/>
<dbReference type="PANTHER" id="PTHR11078">
    <property type="entry name" value="N UTILIZATION SUBSTANCE PROTEIN B-RELATED"/>
    <property type="match status" value="1"/>
</dbReference>
<dbReference type="NCBIfam" id="TIGR01951">
    <property type="entry name" value="nusB"/>
    <property type="match status" value="1"/>
</dbReference>
<gene>
    <name evidence="6 8" type="primary">nusB</name>
    <name evidence="8" type="ORF">NCTC13149_00850</name>
</gene>
<evidence type="ECO:0000313" key="9">
    <source>
        <dbReference type="Proteomes" id="UP000255517"/>
    </source>
</evidence>
<evidence type="ECO:0000256" key="3">
    <source>
        <dbReference type="ARBA" id="ARBA00022884"/>
    </source>
</evidence>
<dbReference type="SUPFAM" id="SSF48013">
    <property type="entry name" value="NusB-like"/>
    <property type="match status" value="1"/>
</dbReference>
<organism evidence="8 9">
    <name type="scientific">Peptoniphilus lacrimalis</name>
    <dbReference type="NCBI Taxonomy" id="33031"/>
    <lineage>
        <taxon>Bacteria</taxon>
        <taxon>Bacillati</taxon>
        <taxon>Bacillota</taxon>
        <taxon>Tissierellia</taxon>
        <taxon>Tissierellales</taxon>
        <taxon>Peptoniphilaceae</taxon>
        <taxon>Peptoniphilus</taxon>
    </lineage>
</organism>
<dbReference type="HAMAP" id="MF_00073">
    <property type="entry name" value="NusB"/>
    <property type="match status" value="1"/>
</dbReference>
<sequence>MGRKNARVGAMQLLYSMELNKDFSQENIEKFFENYDFSESEQSYINSVISELVNNLDSVDKVLSDNLQGWTIPRLAIVDREILRVAIFEFLYRKDIPVEVSINEAVEIAKKYSSEESPKFVNGILASILKNLKDESDKS</sequence>
<proteinExistence type="inferred from homology"/>
<dbReference type="Pfam" id="PF01029">
    <property type="entry name" value="NusB"/>
    <property type="match status" value="1"/>
</dbReference>
<dbReference type="InterPro" id="IPR011605">
    <property type="entry name" value="NusB_fam"/>
</dbReference>
<dbReference type="PANTHER" id="PTHR11078:SF3">
    <property type="entry name" value="ANTITERMINATION NUSB DOMAIN-CONTAINING PROTEIN"/>
    <property type="match status" value="1"/>
</dbReference>
<dbReference type="InterPro" id="IPR006027">
    <property type="entry name" value="NusB_RsmB_TIM44"/>
</dbReference>
<keyword evidence="2 6" id="KW-0889">Transcription antitermination</keyword>
<comment type="similarity">
    <text evidence="1 6">Belongs to the NusB family.</text>
</comment>
<protein>
    <recommendedName>
        <fullName evidence="6">Transcription antitermination protein NusB</fullName>
    </recommendedName>
    <alternativeName>
        <fullName evidence="6">Antitermination factor NusB</fullName>
    </alternativeName>
</protein>
<dbReference type="OrthoDB" id="9811381at2"/>
<evidence type="ECO:0000256" key="2">
    <source>
        <dbReference type="ARBA" id="ARBA00022814"/>
    </source>
</evidence>
<comment type="function">
    <text evidence="6">Involved in transcription antitermination. Required for transcription of ribosomal RNA (rRNA) genes. Binds specifically to the boxA antiterminator sequence of the ribosomal RNA (rrn) operons.</text>
</comment>
<keyword evidence="5 6" id="KW-0804">Transcription</keyword>
<dbReference type="GO" id="GO:0003723">
    <property type="term" value="F:RNA binding"/>
    <property type="evidence" value="ECO:0007669"/>
    <property type="project" value="UniProtKB-UniRule"/>
</dbReference>
<reference evidence="8 9" key="1">
    <citation type="submission" date="2018-06" db="EMBL/GenBank/DDBJ databases">
        <authorList>
            <consortium name="Pathogen Informatics"/>
            <person name="Doyle S."/>
        </authorList>
    </citation>
    <scope>NUCLEOTIDE SEQUENCE [LARGE SCALE GENOMIC DNA]</scope>
    <source>
        <strain evidence="8 9">NCTC13149</strain>
    </source>
</reference>
<dbReference type="GO" id="GO:0005829">
    <property type="term" value="C:cytosol"/>
    <property type="evidence" value="ECO:0007669"/>
    <property type="project" value="TreeGrafter"/>
</dbReference>
<accession>A0A379C5P0</accession>
<dbReference type="RefSeq" id="WP_019034507.1">
    <property type="nucleotide sequence ID" value="NZ_UGSZ01000001.1"/>
</dbReference>
<evidence type="ECO:0000313" key="8">
    <source>
        <dbReference type="EMBL" id="SUB57035.1"/>
    </source>
</evidence>
<evidence type="ECO:0000256" key="5">
    <source>
        <dbReference type="ARBA" id="ARBA00023163"/>
    </source>
</evidence>
<keyword evidence="3 6" id="KW-0694">RNA-binding</keyword>
<dbReference type="GO" id="GO:0006353">
    <property type="term" value="P:DNA-templated transcription termination"/>
    <property type="evidence" value="ECO:0007669"/>
    <property type="project" value="UniProtKB-UniRule"/>
</dbReference>
<evidence type="ECO:0000256" key="4">
    <source>
        <dbReference type="ARBA" id="ARBA00023015"/>
    </source>
</evidence>
<feature type="domain" description="NusB/RsmB/TIM44" evidence="7">
    <location>
        <begin position="5"/>
        <end position="130"/>
    </location>
</feature>
<evidence type="ECO:0000259" key="7">
    <source>
        <dbReference type="Pfam" id="PF01029"/>
    </source>
</evidence>
<keyword evidence="4 6" id="KW-0805">Transcription regulation</keyword>
<dbReference type="Proteomes" id="UP000255517">
    <property type="component" value="Unassembled WGS sequence"/>
</dbReference>
<dbReference type="GO" id="GO:0031564">
    <property type="term" value="P:transcription antitermination"/>
    <property type="evidence" value="ECO:0007669"/>
    <property type="project" value="UniProtKB-KW"/>
</dbReference>
<name>A0A379C5P0_9FIRM</name>
<dbReference type="AlphaFoldDB" id="A0A379C5P0"/>
<evidence type="ECO:0000256" key="6">
    <source>
        <dbReference type="HAMAP-Rule" id="MF_00073"/>
    </source>
</evidence>
<evidence type="ECO:0000256" key="1">
    <source>
        <dbReference type="ARBA" id="ARBA00005952"/>
    </source>
</evidence>
<dbReference type="InterPro" id="IPR035926">
    <property type="entry name" value="NusB-like_sf"/>
</dbReference>
<dbReference type="EMBL" id="UGSZ01000001">
    <property type="protein sequence ID" value="SUB57035.1"/>
    <property type="molecule type" value="Genomic_DNA"/>
</dbReference>